<evidence type="ECO:0000256" key="1">
    <source>
        <dbReference type="ARBA" id="ARBA00006484"/>
    </source>
</evidence>
<evidence type="ECO:0000256" key="2">
    <source>
        <dbReference type="ARBA" id="ARBA00023002"/>
    </source>
</evidence>
<dbReference type="Gene3D" id="3.40.50.720">
    <property type="entry name" value="NAD(P)-binding Rossmann-like Domain"/>
    <property type="match status" value="1"/>
</dbReference>
<dbReference type="GO" id="GO:0016616">
    <property type="term" value="F:oxidoreductase activity, acting on the CH-OH group of donors, NAD or NADP as acceptor"/>
    <property type="evidence" value="ECO:0007669"/>
    <property type="project" value="UniProtKB-ARBA"/>
</dbReference>
<evidence type="ECO:0000313" key="5">
    <source>
        <dbReference type="Proteomes" id="UP000000845"/>
    </source>
</evidence>
<dbReference type="HOGENOM" id="CLU_010194_2_10_0"/>
<dbReference type="PRINTS" id="PR00080">
    <property type="entry name" value="SDRFAMILY"/>
</dbReference>
<keyword evidence="2" id="KW-0560">Oxidoreductase</keyword>
<dbReference type="AlphaFoldDB" id="D1AMB8"/>
<dbReference type="PROSITE" id="PS00061">
    <property type="entry name" value="ADH_SHORT"/>
    <property type="match status" value="1"/>
</dbReference>
<dbReference type="PANTHER" id="PTHR42901">
    <property type="entry name" value="ALCOHOL DEHYDROGENASE"/>
    <property type="match status" value="1"/>
</dbReference>
<reference evidence="4 5" key="2">
    <citation type="journal article" date="2010" name="Stand. Genomic Sci.">
        <title>Complete genome sequence of Sebaldella termitidis type strain (NCTC 11300).</title>
        <authorList>
            <person name="Harmon-Smith M."/>
            <person name="Celia L."/>
            <person name="Chertkov O."/>
            <person name="Lapidus A."/>
            <person name="Copeland A."/>
            <person name="Glavina Del Rio T."/>
            <person name="Nolan M."/>
            <person name="Lucas S."/>
            <person name="Tice H."/>
            <person name="Cheng J.F."/>
            <person name="Han C."/>
            <person name="Detter J.C."/>
            <person name="Bruce D."/>
            <person name="Goodwin L."/>
            <person name="Pitluck S."/>
            <person name="Pati A."/>
            <person name="Liolios K."/>
            <person name="Ivanova N."/>
            <person name="Mavromatis K."/>
            <person name="Mikhailova N."/>
            <person name="Chen A."/>
            <person name="Palaniappan K."/>
            <person name="Land M."/>
            <person name="Hauser L."/>
            <person name="Chang Y.J."/>
            <person name="Jeffries C.D."/>
            <person name="Brettin T."/>
            <person name="Goker M."/>
            <person name="Beck B."/>
            <person name="Bristow J."/>
            <person name="Eisen J.A."/>
            <person name="Markowitz V."/>
            <person name="Hugenholtz P."/>
            <person name="Kyrpides N.C."/>
            <person name="Klenk H.P."/>
            <person name="Chen F."/>
        </authorList>
    </citation>
    <scope>NUCLEOTIDE SEQUENCE [LARGE SCALE GENOMIC DNA]</scope>
    <source>
        <strain evidence="5">ATCC 33386 / NCTC 11300</strain>
    </source>
</reference>
<proteinExistence type="inferred from homology"/>
<reference evidence="5" key="1">
    <citation type="submission" date="2009-09" db="EMBL/GenBank/DDBJ databases">
        <title>The complete chromosome of Sebaldella termitidis ATCC 33386.</title>
        <authorList>
            <consortium name="US DOE Joint Genome Institute (JGI-PGF)"/>
            <person name="Lucas S."/>
            <person name="Copeland A."/>
            <person name="Lapidus A."/>
            <person name="Glavina del Rio T."/>
            <person name="Dalin E."/>
            <person name="Tice H."/>
            <person name="Bruce D."/>
            <person name="Goodwin L."/>
            <person name="Pitluck S."/>
            <person name="Kyrpides N."/>
            <person name="Mavromatis K."/>
            <person name="Ivanova N."/>
            <person name="Mikhailova N."/>
            <person name="Sims D."/>
            <person name="Meincke L."/>
            <person name="Brettin T."/>
            <person name="Detter J.C."/>
            <person name="Han C."/>
            <person name="Larimer F."/>
            <person name="Land M."/>
            <person name="Hauser L."/>
            <person name="Markowitz V."/>
            <person name="Cheng J.F."/>
            <person name="Hugenholtz P."/>
            <person name="Woyke T."/>
            <person name="Wu D."/>
            <person name="Eisen J.A."/>
        </authorList>
    </citation>
    <scope>NUCLEOTIDE SEQUENCE [LARGE SCALE GENOMIC DNA]</scope>
    <source>
        <strain evidence="5">ATCC 33386 / NCTC 11300</strain>
    </source>
</reference>
<dbReference type="InterPro" id="IPR002347">
    <property type="entry name" value="SDR_fam"/>
</dbReference>
<accession>D1AMB8</accession>
<dbReference type="PANTHER" id="PTHR42901:SF1">
    <property type="entry name" value="ALCOHOL DEHYDROGENASE"/>
    <property type="match status" value="1"/>
</dbReference>
<dbReference type="InterPro" id="IPR020904">
    <property type="entry name" value="Sc_DH/Rdtase_CS"/>
</dbReference>
<dbReference type="Proteomes" id="UP000000845">
    <property type="component" value="Chromosome"/>
</dbReference>
<dbReference type="SUPFAM" id="SSF51735">
    <property type="entry name" value="NAD(P)-binding Rossmann-fold domains"/>
    <property type="match status" value="1"/>
</dbReference>
<keyword evidence="5" id="KW-1185">Reference proteome</keyword>
<dbReference type="FunFam" id="3.40.50.720:FF:000047">
    <property type="entry name" value="NADP-dependent L-serine/L-allo-threonine dehydrogenase"/>
    <property type="match status" value="1"/>
</dbReference>
<dbReference type="STRING" id="526218.Sterm_2647"/>
<comment type="similarity">
    <text evidence="1 3">Belongs to the short-chain dehydrogenases/reductases (SDR) family.</text>
</comment>
<dbReference type="Pfam" id="PF00106">
    <property type="entry name" value="adh_short"/>
    <property type="match status" value="1"/>
</dbReference>
<dbReference type="RefSeq" id="WP_012862086.1">
    <property type="nucleotide sequence ID" value="NC_013517.1"/>
</dbReference>
<evidence type="ECO:0000313" key="4">
    <source>
        <dbReference type="EMBL" id="ACZ09492.1"/>
    </source>
</evidence>
<sequence>MKARNVFITGASSGIGKATAYKFAEYGDNLILCARRKENLNEIAQDIKNKWRSHVHIYELDVTNYEDVSSVVKDLEDKDIKIDILVNNAGLASGLDKFQDSSIEDIEKMINTNLKGLIYVTRKVIEQMAGENSGHIINMGSTAGIYAYEKAAVYCASKAAVKTLSDGIRIDIIDKDIKITTIQPGIVQTDFSEVRFHGDSERAEGVYKGIEALQPEDIADVVLYVANQPKRVQITDVTIMANQQGTGFNIYRK</sequence>
<name>D1AMB8_SEBTE</name>
<dbReference type="InterPro" id="IPR036291">
    <property type="entry name" value="NAD(P)-bd_dom_sf"/>
</dbReference>
<organism evidence="4 5">
    <name type="scientific">Sebaldella termitidis (strain ATCC 33386 / NCTC 11300)</name>
    <dbReference type="NCBI Taxonomy" id="526218"/>
    <lineage>
        <taxon>Bacteria</taxon>
        <taxon>Fusobacteriati</taxon>
        <taxon>Fusobacteriota</taxon>
        <taxon>Fusobacteriia</taxon>
        <taxon>Fusobacteriales</taxon>
        <taxon>Leptotrichiaceae</taxon>
        <taxon>Sebaldella</taxon>
    </lineage>
</organism>
<protein>
    <submittedName>
        <fullName evidence="4">Short-chain dehydrogenase/reductase SDR</fullName>
    </submittedName>
</protein>
<dbReference type="KEGG" id="str:Sterm_2647"/>
<dbReference type="eggNOG" id="COG4221">
    <property type="taxonomic scope" value="Bacteria"/>
</dbReference>
<gene>
    <name evidence="4" type="ordered locus">Sterm_2647</name>
</gene>
<dbReference type="EMBL" id="CP001739">
    <property type="protein sequence ID" value="ACZ09492.1"/>
    <property type="molecule type" value="Genomic_DNA"/>
</dbReference>
<dbReference type="PRINTS" id="PR00081">
    <property type="entry name" value="GDHRDH"/>
</dbReference>
<evidence type="ECO:0000256" key="3">
    <source>
        <dbReference type="RuleBase" id="RU000363"/>
    </source>
</evidence>